<dbReference type="EMBL" id="VOKX01000098">
    <property type="protein sequence ID" value="KAB7836889.1"/>
    <property type="molecule type" value="Genomic_DNA"/>
</dbReference>
<evidence type="ECO:0000313" key="1">
    <source>
        <dbReference type="EMBL" id="KAB7836889.1"/>
    </source>
</evidence>
<gene>
    <name evidence="1" type="ORF">FRZ00_24210</name>
</gene>
<dbReference type="Proteomes" id="UP000327000">
    <property type="component" value="Unassembled WGS sequence"/>
</dbReference>
<sequence>MTGTLDHVLAKARLAPRPYPSAEVDRAEARLAVRLTERMWHGALYFDDQMEPARTAAVRAAQRNYLPHRAFYRRLRSLCKTVVAHDLHKLGALLADRLLEPEGALVLGCVLQLADREDSARFWWQFGAGADDTGAACCLYLHHMALGERREAELWRRQAGLEALMPETPEEIDRNDLNMALQMLDGLREGEREGFSPAATAVIAYVPNALGFVEEVDLPLPQPDFPERIGELTAVC</sequence>
<dbReference type="OrthoDB" id="4321441at2"/>
<keyword evidence="2" id="KW-1185">Reference proteome</keyword>
<evidence type="ECO:0000313" key="2">
    <source>
        <dbReference type="Proteomes" id="UP000327000"/>
    </source>
</evidence>
<name>A0A5N5W484_STRMB</name>
<dbReference type="RefSeq" id="WP_004938502.1">
    <property type="nucleotide sequence ID" value="NZ_JBEOXQ010000017.1"/>
</dbReference>
<comment type="caution">
    <text evidence="1">The sequence shown here is derived from an EMBL/GenBank/DDBJ whole genome shotgun (WGS) entry which is preliminary data.</text>
</comment>
<reference evidence="1 2" key="1">
    <citation type="journal article" date="2019" name="Microb. Cell Fact.">
        <title>Exploring novel herbicidin analogues by transcriptional regulator overexpression and MS/MS molecular networking.</title>
        <authorList>
            <person name="Shi Y."/>
            <person name="Gu R."/>
            <person name="Li Y."/>
            <person name="Wang X."/>
            <person name="Ren W."/>
            <person name="Li X."/>
            <person name="Wang L."/>
            <person name="Xie Y."/>
            <person name="Hong B."/>
        </authorList>
    </citation>
    <scope>NUCLEOTIDE SEQUENCE [LARGE SCALE GENOMIC DNA]</scope>
    <source>
        <strain evidence="1 2">US-43</strain>
    </source>
</reference>
<dbReference type="AlphaFoldDB" id="A0A5N5W484"/>
<accession>A0A5N5W484</accession>
<proteinExistence type="predicted"/>
<protein>
    <submittedName>
        <fullName evidence="1">Uncharacterized protein</fullName>
    </submittedName>
</protein>
<organism evidence="1 2">
    <name type="scientific">Streptomyces mobaraensis</name>
    <name type="common">Streptoverticillium mobaraense</name>
    <dbReference type="NCBI Taxonomy" id="35621"/>
    <lineage>
        <taxon>Bacteria</taxon>
        <taxon>Bacillati</taxon>
        <taxon>Actinomycetota</taxon>
        <taxon>Actinomycetes</taxon>
        <taxon>Kitasatosporales</taxon>
        <taxon>Streptomycetaceae</taxon>
        <taxon>Streptomyces</taxon>
    </lineage>
</organism>